<proteinExistence type="predicted"/>
<evidence type="ECO:0000313" key="1">
    <source>
        <dbReference type="EMBL" id="SUD62135.1"/>
    </source>
</evidence>
<sequence>MKDFLMNLFRPLKKESFGDIKSGEGVLGQYELWDWWHDSFDDEEKELILKTYKPIPDYPEGKTVFTHGNISIGHPRIFLSSAALWFNNPDNYLIALKFMDKAQEFPASELSILDYHFDCYERIKFYYRWRDEHEGALNSAILACKEQIAIAQDAAPVLLKRFGLIPSHTGYKQLAIIYEKQGRFEEAIKVCEQGQGQGWSNDFEKRIVRLNKKLSKAGSKDEQ</sequence>
<protein>
    <recommendedName>
        <fullName evidence="3">Tetratricopeptide repeat protein</fullName>
    </recommendedName>
</protein>
<evidence type="ECO:0008006" key="3">
    <source>
        <dbReference type="Google" id="ProtNLM"/>
    </source>
</evidence>
<dbReference type="EMBL" id="UGUW01000004">
    <property type="protein sequence ID" value="SUD62135.1"/>
    <property type="molecule type" value="Genomic_DNA"/>
</dbReference>
<name>A0A379KBR5_ECTOL</name>
<accession>A0A379KBR5</accession>
<dbReference type="RefSeq" id="WP_084340865.1">
    <property type="nucleotide sequence ID" value="NZ_CP166923.2"/>
</dbReference>
<reference evidence="1 2" key="1">
    <citation type="submission" date="2018-06" db="EMBL/GenBank/DDBJ databases">
        <authorList>
            <consortium name="Pathogen Informatics"/>
            <person name="Doyle S."/>
        </authorList>
    </citation>
    <scope>NUCLEOTIDE SEQUENCE [LARGE SCALE GENOMIC DNA]</scope>
    <source>
        <strain evidence="1 2">NCTC10860</strain>
    </source>
</reference>
<dbReference type="Proteomes" id="UP000254084">
    <property type="component" value="Unassembled WGS sequence"/>
</dbReference>
<gene>
    <name evidence="1" type="ORF">NCTC10860_04562</name>
</gene>
<dbReference type="AlphaFoldDB" id="A0A379KBR5"/>
<organism evidence="1 2">
    <name type="scientific">Ectopseudomonas oleovorans</name>
    <name type="common">Pseudomonas oleovorans</name>
    <dbReference type="NCBI Taxonomy" id="301"/>
    <lineage>
        <taxon>Bacteria</taxon>
        <taxon>Pseudomonadati</taxon>
        <taxon>Pseudomonadota</taxon>
        <taxon>Gammaproteobacteria</taxon>
        <taxon>Pseudomonadales</taxon>
        <taxon>Pseudomonadaceae</taxon>
        <taxon>Ectopseudomonas</taxon>
    </lineage>
</organism>
<evidence type="ECO:0000313" key="2">
    <source>
        <dbReference type="Proteomes" id="UP000254084"/>
    </source>
</evidence>